<dbReference type="PROSITE" id="PS51352">
    <property type="entry name" value="THIOREDOXIN_2"/>
    <property type="match status" value="1"/>
</dbReference>
<feature type="active site" description="Cysteine sulfenic acid (-SOH) intermediate; for peroxidase activity" evidence="14">
    <location>
        <position position="66"/>
    </location>
</feature>
<comment type="subunit">
    <text evidence="9">Homodimer. Forms both dimers and octamers; a tightly-associated dimer and a ring-like octamer.</text>
</comment>
<evidence type="ECO:0000256" key="10">
    <source>
        <dbReference type="ARBA" id="ARBA00067009"/>
    </source>
</evidence>
<evidence type="ECO:0000256" key="12">
    <source>
        <dbReference type="ARBA" id="ARBA00082991"/>
    </source>
</evidence>
<dbReference type="InterPro" id="IPR024706">
    <property type="entry name" value="Peroxiredoxin_AhpC-typ"/>
</dbReference>
<evidence type="ECO:0000256" key="6">
    <source>
        <dbReference type="ARBA" id="ARBA00052774"/>
    </source>
</evidence>
<dbReference type="EMBL" id="RBIR01000001">
    <property type="protein sequence ID" value="RKR29697.1"/>
    <property type="molecule type" value="Genomic_DNA"/>
</dbReference>
<dbReference type="Proteomes" id="UP000276055">
    <property type="component" value="Unassembled WGS sequence"/>
</dbReference>
<dbReference type="PIRSF" id="PIRSF000239">
    <property type="entry name" value="AHPC"/>
    <property type="match status" value="1"/>
</dbReference>
<feature type="compositionally biased region" description="Low complexity" evidence="15">
    <location>
        <begin position="8"/>
        <end position="21"/>
    </location>
</feature>
<evidence type="ECO:0000256" key="7">
    <source>
        <dbReference type="ARBA" id="ARBA00056930"/>
    </source>
</evidence>
<evidence type="ECO:0000259" key="16">
    <source>
        <dbReference type="PROSITE" id="PS51352"/>
    </source>
</evidence>
<accession>A0A495FLW2</accession>
<evidence type="ECO:0000256" key="1">
    <source>
        <dbReference type="ARBA" id="ARBA00022559"/>
    </source>
</evidence>
<dbReference type="SUPFAM" id="SSF52833">
    <property type="entry name" value="Thioredoxin-like"/>
    <property type="match status" value="1"/>
</dbReference>
<feature type="region of interest" description="Disordered" evidence="15">
    <location>
        <begin position="1"/>
        <end position="21"/>
    </location>
</feature>
<evidence type="ECO:0000313" key="17">
    <source>
        <dbReference type="EMBL" id="RKR29697.1"/>
    </source>
</evidence>
<dbReference type="FunFam" id="3.40.30.10:FF:000118">
    <property type="entry name" value="Peroxiredoxin AhpE"/>
    <property type="match status" value="1"/>
</dbReference>
<sequence>MTQAVQRAAGGPSGAVSPAPGGVPAVGDSAPDFELANQFGEPVRLSDFRGRNVVVVFYPFAFSGICTGELCEIRDNLAFFEAAGATVLAISVDSKFAQRAYAEKEGYGFDLLADFWPHGAVASAYGVFDADSGMALRGTFIIDAAGIVRYVVVNPRGQARDLAEYRTALAGLGGN</sequence>
<evidence type="ECO:0000256" key="2">
    <source>
        <dbReference type="ARBA" id="ARBA00022862"/>
    </source>
</evidence>
<comment type="function">
    <text evidence="7">Thiol-specific peroxidase that catalyzes the reduction of hydrogen peroxide and organic hydroperoxides to water and alcohols, respectively. Plays a role in cell protection against oxidative stress by detoxifying peroxides. May represent an important antioxidant defense against cytotoxic peroxides, especially peroxynitrite, which can be formed by activated macrophages during infection.</text>
</comment>
<evidence type="ECO:0000256" key="14">
    <source>
        <dbReference type="PIRSR" id="PIRSR000239-1"/>
    </source>
</evidence>
<dbReference type="InterPro" id="IPR000866">
    <property type="entry name" value="AhpC/TSA"/>
</dbReference>
<keyword evidence="3" id="KW-0560">Oxidoreductase</keyword>
<keyword evidence="4" id="KW-0676">Redox-active center</keyword>
<dbReference type="CDD" id="cd03018">
    <property type="entry name" value="PRX_AhpE_like"/>
    <property type="match status" value="1"/>
</dbReference>
<comment type="similarity">
    <text evidence="8">Belongs to the peroxiredoxin family. AhpE subfamily.</text>
</comment>
<dbReference type="Pfam" id="PF00578">
    <property type="entry name" value="AhpC-TSA"/>
    <property type="match status" value="1"/>
</dbReference>
<dbReference type="GO" id="GO:0004601">
    <property type="term" value="F:peroxidase activity"/>
    <property type="evidence" value="ECO:0007669"/>
    <property type="project" value="UniProtKB-KW"/>
</dbReference>
<evidence type="ECO:0000256" key="4">
    <source>
        <dbReference type="ARBA" id="ARBA00023284"/>
    </source>
</evidence>
<dbReference type="AlphaFoldDB" id="A0A495FLW2"/>
<comment type="catalytic activity">
    <reaction evidence="6">
        <text>[mycoredoxin]-L-dithiol + a hydroperoxide = [mycoredoxin]-L-disulfide + an alcohol + H2O</text>
        <dbReference type="Rhea" id="RHEA:62640"/>
        <dbReference type="Rhea" id="RHEA-COMP:16137"/>
        <dbReference type="Rhea" id="RHEA-COMP:16138"/>
        <dbReference type="ChEBI" id="CHEBI:15377"/>
        <dbReference type="ChEBI" id="CHEBI:29950"/>
        <dbReference type="ChEBI" id="CHEBI:30879"/>
        <dbReference type="ChEBI" id="CHEBI:35924"/>
        <dbReference type="ChEBI" id="CHEBI:50058"/>
        <dbReference type="EC" id="1.11.1.29"/>
    </reaction>
</comment>
<keyword evidence="1" id="KW-0575">Peroxidase</keyword>
<evidence type="ECO:0000256" key="9">
    <source>
        <dbReference type="ARBA" id="ARBA00065226"/>
    </source>
</evidence>
<evidence type="ECO:0000256" key="15">
    <source>
        <dbReference type="SAM" id="MobiDB-lite"/>
    </source>
</evidence>
<organism evidence="17 18">
    <name type="scientific">Arthrobacter oryzae</name>
    <dbReference type="NCBI Taxonomy" id="409290"/>
    <lineage>
        <taxon>Bacteria</taxon>
        <taxon>Bacillati</taxon>
        <taxon>Actinomycetota</taxon>
        <taxon>Actinomycetes</taxon>
        <taxon>Micrococcales</taxon>
        <taxon>Micrococcaceae</taxon>
        <taxon>Arthrobacter</taxon>
    </lineage>
</organism>
<evidence type="ECO:0000256" key="3">
    <source>
        <dbReference type="ARBA" id="ARBA00023002"/>
    </source>
</evidence>
<name>A0A495FLW2_9MICC</name>
<dbReference type="Gene3D" id="3.40.30.10">
    <property type="entry name" value="Glutaredoxin"/>
    <property type="match status" value="1"/>
</dbReference>
<dbReference type="InterPro" id="IPR036249">
    <property type="entry name" value="Thioredoxin-like_sf"/>
</dbReference>
<evidence type="ECO:0000313" key="18">
    <source>
        <dbReference type="Proteomes" id="UP000276055"/>
    </source>
</evidence>
<dbReference type="InterPro" id="IPR050455">
    <property type="entry name" value="Tpx_Peroxidase_subfamily"/>
</dbReference>
<dbReference type="RefSeq" id="WP_425266662.1">
    <property type="nucleotide sequence ID" value="NZ_RBIR01000001.1"/>
</dbReference>
<keyword evidence="2" id="KW-0049">Antioxidant</keyword>
<proteinExistence type="inferred from homology"/>
<gene>
    <name evidence="17" type="ORF">C8D78_0003</name>
</gene>
<evidence type="ECO:0000256" key="5">
    <source>
        <dbReference type="ARBA" id="ARBA00032824"/>
    </source>
</evidence>
<dbReference type="PANTHER" id="PTHR43110">
    <property type="entry name" value="THIOL PEROXIDASE"/>
    <property type="match status" value="1"/>
</dbReference>
<dbReference type="InterPro" id="IPR013766">
    <property type="entry name" value="Thioredoxin_domain"/>
</dbReference>
<protein>
    <recommendedName>
        <fullName evidence="11">Alkyl hydroperoxide reductase E</fullName>
        <ecNumber evidence="10">1.11.1.29</ecNumber>
    </recommendedName>
    <alternativeName>
        <fullName evidence="12">Mycoredoxin-dependent peroxiredoxin</fullName>
    </alternativeName>
    <alternativeName>
        <fullName evidence="13">Peroxiredoxin AhpE</fullName>
    </alternativeName>
    <alternativeName>
        <fullName evidence="5">Thioredoxin peroxidase</fullName>
    </alternativeName>
</protein>
<evidence type="ECO:0000256" key="13">
    <source>
        <dbReference type="ARBA" id="ARBA00083736"/>
    </source>
</evidence>
<dbReference type="EC" id="1.11.1.29" evidence="10"/>
<reference evidence="17 18" key="1">
    <citation type="submission" date="2018-10" db="EMBL/GenBank/DDBJ databases">
        <title>Genomic Encyclopedia of Type Strains, Phase IV (KMG-IV): sequencing the most valuable type-strain genomes for metagenomic binning, comparative biology and taxonomic classification.</title>
        <authorList>
            <person name="Goeker M."/>
        </authorList>
    </citation>
    <scope>NUCLEOTIDE SEQUENCE [LARGE SCALE GENOMIC DNA]</scope>
    <source>
        <strain evidence="17 18">DSM 25586</strain>
    </source>
</reference>
<feature type="domain" description="Thioredoxin" evidence="16">
    <location>
        <begin position="24"/>
        <end position="174"/>
    </location>
</feature>
<dbReference type="PANTHER" id="PTHR43110:SF1">
    <property type="entry name" value="THIOL PEROXIDASE"/>
    <property type="match status" value="1"/>
</dbReference>
<comment type="caution">
    <text evidence="17">The sequence shown here is derived from an EMBL/GenBank/DDBJ whole genome shotgun (WGS) entry which is preliminary data.</text>
</comment>
<evidence type="ECO:0000256" key="8">
    <source>
        <dbReference type="ARBA" id="ARBA00060973"/>
    </source>
</evidence>
<evidence type="ECO:0000256" key="11">
    <source>
        <dbReference type="ARBA" id="ARBA00068979"/>
    </source>
</evidence>